<proteinExistence type="predicted"/>
<evidence type="ECO:0000313" key="1">
    <source>
        <dbReference type="EMBL" id="CAK9250378.1"/>
    </source>
</evidence>
<gene>
    <name evidence="1" type="ORF">CSSPJE1EN1_LOCUS25756</name>
</gene>
<dbReference type="EMBL" id="CAXAQS010000162">
    <property type="protein sequence ID" value="CAK9250378.1"/>
    <property type="molecule type" value="Genomic_DNA"/>
</dbReference>
<dbReference type="Proteomes" id="UP001497444">
    <property type="component" value="Unassembled WGS sequence"/>
</dbReference>
<comment type="caution">
    <text evidence="1">The sequence shown here is derived from an EMBL/GenBank/DDBJ whole genome shotgun (WGS) entry which is preliminary data.</text>
</comment>
<accession>A0ABP0V8W9</accession>
<evidence type="ECO:0000313" key="2">
    <source>
        <dbReference type="Proteomes" id="UP001497444"/>
    </source>
</evidence>
<protein>
    <submittedName>
        <fullName evidence="1">Uncharacterized protein</fullName>
    </submittedName>
</protein>
<sequence length="109" mass="11520">MPLSALSAQEEQRLLDDILGDILDAEADPMEDSRAGAAVGSSNGDSDEAEYEALRKSSIKPCALARVSAGPACKWAEDVEAPLLIPIESPRLNIQTIKPIQAAMPSMVS</sequence>
<reference evidence="1" key="1">
    <citation type="submission" date="2024-02" db="EMBL/GenBank/DDBJ databases">
        <authorList>
            <consortium name="ELIXIR-Norway"/>
            <consortium name="Elixir Norway"/>
        </authorList>
    </citation>
    <scope>NUCLEOTIDE SEQUENCE</scope>
</reference>
<organism evidence="1 2">
    <name type="scientific">Sphagnum jensenii</name>
    <dbReference type="NCBI Taxonomy" id="128206"/>
    <lineage>
        <taxon>Eukaryota</taxon>
        <taxon>Viridiplantae</taxon>
        <taxon>Streptophyta</taxon>
        <taxon>Embryophyta</taxon>
        <taxon>Bryophyta</taxon>
        <taxon>Sphagnophytina</taxon>
        <taxon>Sphagnopsida</taxon>
        <taxon>Sphagnales</taxon>
        <taxon>Sphagnaceae</taxon>
        <taxon>Sphagnum</taxon>
    </lineage>
</organism>
<keyword evidence="2" id="KW-1185">Reference proteome</keyword>
<name>A0ABP0V8W9_9BRYO</name>